<feature type="transmembrane region" description="Helical" evidence="14">
    <location>
        <begin position="83"/>
        <end position="104"/>
    </location>
</feature>
<feature type="transmembrane region" description="Helical" evidence="14">
    <location>
        <begin position="24"/>
        <end position="49"/>
    </location>
</feature>
<evidence type="ECO:0000256" key="2">
    <source>
        <dbReference type="ARBA" id="ARBA00022475"/>
    </source>
</evidence>
<comment type="subcellular location">
    <subcellularLocation>
        <location evidence="1">Cell membrane</location>
        <topology evidence="1">Multi-pass membrane protein</topology>
    </subcellularLocation>
</comment>
<keyword evidence="3" id="KW-0716">Sensory transduction</keyword>
<dbReference type="AlphaFoldDB" id="A0A8X8BJN7"/>
<dbReference type="PRINTS" id="PR00237">
    <property type="entry name" value="GPCRRHODOPSN"/>
</dbReference>
<keyword evidence="8 14" id="KW-0472">Membrane</keyword>
<dbReference type="FunFam" id="1.20.1070.10:FF:000024">
    <property type="entry name" value="Olfactory receptor"/>
    <property type="match status" value="1"/>
</dbReference>
<keyword evidence="5" id="KW-0552">Olfaction</keyword>
<dbReference type="Pfam" id="PF13853">
    <property type="entry name" value="7tm_4"/>
    <property type="match status" value="2"/>
</dbReference>
<dbReference type="EMBL" id="JAATIS010008602">
    <property type="protein sequence ID" value="KAG2457364.1"/>
    <property type="molecule type" value="Genomic_DNA"/>
</dbReference>
<dbReference type="PANTHER" id="PTHR24242">
    <property type="entry name" value="G-PROTEIN COUPLED RECEPTOR"/>
    <property type="match status" value="1"/>
</dbReference>
<keyword evidence="17" id="KW-1185">Reference proteome</keyword>
<comment type="similarity">
    <text evidence="13">Belongs to the G-protein coupled receptor 1 family.</text>
</comment>
<dbReference type="InterPro" id="IPR050939">
    <property type="entry name" value="Olfactory_GPCR1"/>
</dbReference>
<keyword evidence="4 13" id="KW-0812">Transmembrane</keyword>
<keyword evidence="12 13" id="KW-0807">Transducer</keyword>
<dbReference type="SUPFAM" id="SSF81321">
    <property type="entry name" value="Family A G protein-coupled receptor-like"/>
    <property type="match status" value="2"/>
</dbReference>
<dbReference type="PROSITE" id="PS50262">
    <property type="entry name" value="G_PROTEIN_RECEP_F1_2"/>
    <property type="match status" value="2"/>
</dbReference>
<dbReference type="Proteomes" id="UP000886611">
    <property type="component" value="Unassembled WGS sequence"/>
</dbReference>
<dbReference type="PANTHER" id="PTHR24242:SF359">
    <property type="entry name" value="ODORANT RECEPTOR-RELATED"/>
    <property type="match status" value="1"/>
</dbReference>
<feature type="non-terminal residue" evidence="16">
    <location>
        <position position="1"/>
    </location>
</feature>
<keyword evidence="10 13" id="KW-0675">Receptor</keyword>
<feature type="transmembrane region" description="Helical" evidence="14">
    <location>
        <begin position="208"/>
        <end position="231"/>
    </location>
</feature>
<evidence type="ECO:0000256" key="8">
    <source>
        <dbReference type="ARBA" id="ARBA00023136"/>
    </source>
</evidence>
<evidence type="ECO:0000256" key="1">
    <source>
        <dbReference type="ARBA" id="ARBA00004651"/>
    </source>
</evidence>
<evidence type="ECO:0000256" key="10">
    <source>
        <dbReference type="ARBA" id="ARBA00023170"/>
    </source>
</evidence>
<dbReference type="GO" id="GO:0004984">
    <property type="term" value="F:olfactory receptor activity"/>
    <property type="evidence" value="ECO:0007669"/>
    <property type="project" value="InterPro"/>
</dbReference>
<keyword evidence="2" id="KW-1003">Cell membrane</keyword>
<evidence type="ECO:0000256" key="5">
    <source>
        <dbReference type="ARBA" id="ARBA00022725"/>
    </source>
</evidence>
<evidence type="ECO:0000256" key="4">
    <source>
        <dbReference type="ARBA" id="ARBA00022692"/>
    </source>
</evidence>
<dbReference type="GO" id="GO:0004930">
    <property type="term" value="F:G protein-coupled receptor activity"/>
    <property type="evidence" value="ECO:0007669"/>
    <property type="project" value="UniProtKB-KW"/>
</dbReference>
<feature type="transmembrane region" description="Helical" evidence="14">
    <location>
        <begin position="419"/>
        <end position="440"/>
    </location>
</feature>
<feature type="domain" description="G-protein coupled receptors family 1 profile" evidence="15">
    <location>
        <begin position="39"/>
        <end position="136"/>
    </location>
</feature>
<gene>
    <name evidence="16" type="primary">Or10a5_8</name>
    <name evidence="16" type="ORF">GTO96_0012621</name>
</gene>
<evidence type="ECO:0000256" key="3">
    <source>
        <dbReference type="ARBA" id="ARBA00022606"/>
    </source>
</evidence>
<keyword evidence="11" id="KW-0325">Glycoprotein</keyword>
<feature type="transmembrane region" description="Helical" evidence="14">
    <location>
        <begin position="374"/>
        <end position="398"/>
    </location>
</feature>
<reference evidence="16 17" key="1">
    <citation type="journal article" date="2021" name="Cell">
        <title>Tracing the genetic footprints of vertebrate landing in non-teleost ray-finned fishes.</title>
        <authorList>
            <person name="Bi X."/>
            <person name="Wang K."/>
            <person name="Yang L."/>
            <person name="Pan H."/>
            <person name="Jiang H."/>
            <person name="Wei Q."/>
            <person name="Fang M."/>
            <person name="Yu H."/>
            <person name="Zhu C."/>
            <person name="Cai Y."/>
            <person name="He Y."/>
            <person name="Gan X."/>
            <person name="Zeng H."/>
            <person name="Yu D."/>
            <person name="Zhu Y."/>
            <person name="Jiang H."/>
            <person name="Qiu Q."/>
            <person name="Yang H."/>
            <person name="Zhang Y.E."/>
            <person name="Wang W."/>
            <person name="Zhu M."/>
            <person name="He S."/>
            <person name="Zhang G."/>
        </authorList>
    </citation>
    <scope>NUCLEOTIDE SEQUENCE [LARGE SCALE GENOMIC DNA]</scope>
    <source>
        <strain evidence="16">Bchr_013</strain>
    </source>
</reference>
<sequence length="490" mass="54496">MNQTSTSISEFVLLCTIDSQKKSYAIAILTMVYLLTLFGNFLVILAIAINPQLHKPMYVGIAVLAAIDLAGSTNITPKLIAVLSDWVAIPYGPCLLQILLALYLESAESFLLAFMACDRYVAVVYPLRYSTLVTKRTVWVADRAGGRRVSKMLRFTLGVTRMDRIRNEDAKDRAVRRSDSSGMNQTLMSTTEFVLLCTIDSQKKSYTIAILTMVYLVTLFGNFLVILVIAMNPQLQKPMYVGIATLAAIDLVGSTNITPKLIAVLLDWTAIPYGPCLLQMLLVLYLEAAESFLLAFMACDRYVAVVHPLRYSTLVTKRTIWAASTLLNAVPAAFVLTNLIFITEFSFCNTNILNYCFCDYSSLVKIACNENPKYFVILSVASFVFGIFPFVFILLSYARIAYAALKISSSDGKRKTFNTITTHLLVVGLFNIPLLMSYMLTGAGVKLSTEAYNTMIIVANVVPPMFNPIIYSFRNKEIRNSIQKLLKKSA</sequence>
<dbReference type="PROSITE" id="PS00237">
    <property type="entry name" value="G_PROTEIN_RECEP_F1_1"/>
    <property type="match status" value="1"/>
</dbReference>
<evidence type="ECO:0000313" key="16">
    <source>
        <dbReference type="EMBL" id="KAG2457364.1"/>
    </source>
</evidence>
<feature type="transmembrane region" description="Helical" evidence="14">
    <location>
        <begin position="452"/>
        <end position="473"/>
    </location>
</feature>
<feature type="non-terminal residue" evidence="16">
    <location>
        <position position="490"/>
    </location>
</feature>
<feature type="transmembrane region" description="Helical" evidence="14">
    <location>
        <begin position="277"/>
        <end position="299"/>
    </location>
</feature>
<dbReference type="PRINTS" id="PR00245">
    <property type="entry name" value="OLFACTORYR"/>
</dbReference>
<evidence type="ECO:0000313" key="17">
    <source>
        <dbReference type="Proteomes" id="UP000886611"/>
    </source>
</evidence>
<organism evidence="16 17">
    <name type="scientific">Polypterus senegalus</name>
    <name type="common">Senegal bichir</name>
    <dbReference type="NCBI Taxonomy" id="55291"/>
    <lineage>
        <taxon>Eukaryota</taxon>
        <taxon>Metazoa</taxon>
        <taxon>Chordata</taxon>
        <taxon>Craniata</taxon>
        <taxon>Vertebrata</taxon>
        <taxon>Euteleostomi</taxon>
        <taxon>Actinopterygii</taxon>
        <taxon>Polypteriformes</taxon>
        <taxon>Polypteridae</taxon>
        <taxon>Polypterus</taxon>
    </lineage>
</organism>
<dbReference type="InterPro" id="IPR000276">
    <property type="entry name" value="GPCR_Rhodpsn"/>
</dbReference>
<feature type="domain" description="G-protein coupled receptors family 1 profile" evidence="15">
    <location>
        <begin position="221"/>
        <end position="471"/>
    </location>
</feature>
<keyword evidence="9" id="KW-1015">Disulfide bond</keyword>
<evidence type="ECO:0000256" key="14">
    <source>
        <dbReference type="SAM" id="Phobius"/>
    </source>
</evidence>
<dbReference type="GO" id="GO:0005886">
    <property type="term" value="C:plasma membrane"/>
    <property type="evidence" value="ECO:0007669"/>
    <property type="project" value="UniProtKB-SubCell"/>
</dbReference>
<evidence type="ECO:0000256" key="12">
    <source>
        <dbReference type="ARBA" id="ARBA00023224"/>
    </source>
</evidence>
<evidence type="ECO:0000259" key="15">
    <source>
        <dbReference type="PROSITE" id="PS50262"/>
    </source>
</evidence>
<comment type="caution">
    <text evidence="16">The sequence shown here is derived from an EMBL/GenBank/DDBJ whole genome shotgun (WGS) entry which is preliminary data.</text>
</comment>
<evidence type="ECO:0000256" key="11">
    <source>
        <dbReference type="ARBA" id="ARBA00023180"/>
    </source>
</evidence>
<feature type="transmembrane region" description="Helical" evidence="14">
    <location>
        <begin position="55"/>
        <end position="71"/>
    </location>
</feature>
<protein>
    <submittedName>
        <fullName evidence="16">O10A5 protein</fullName>
    </submittedName>
</protein>
<keyword evidence="6 14" id="KW-1133">Transmembrane helix</keyword>
<evidence type="ECO:0000256" key="7">
    <source>
        <dbReference type="ARBA" id="ARBA00023040"/>
    </source>
</evidence>
<dbReference type="InterPro" id="IPR000725">
    <property type="entry name" value="Olfact_rcpt"/>
</dbReference>
<evidence type="ECO:0000256" key="6">
    <source>
        <dbReference type="ARBA" id="ARBA00022989"/>
    </source>
</evidence>
<accession>A0A8X8BJN7</accession>
<dbReference type="Gene3D" id="1.20.1070.10">
    <property type="entry name" value="Rhodopsin 7-helix transmembrane proteins"/>
    <property type="match status" value="2"/>
</dbReference>
<proteinExistence type="inferred from homology"/>
<keyword evidence="7 13" id="KW-0297">G-protein coupled receptor</keyword>
<evidence type="ECO:0000256" key="9">
    <source>
        <dbReference type="ARBA" id="ARBA00023157"/>
    </source>
</evidence>
<feature type="transmembrane region" description="Helical" evidence="14">
    <location>
        <begin position="320"/>
        <end position="342"/>
    </location>
</feature>
<dbReference type="SMART" id="SM01381">
    <property type="entry name" value="7TM_GPCR_Srsx"/>
    <property type="match status" value="1"/>
</dbReference>
<evidence type="ECO:0000256" key="13">
    <source>
        <dbReference type="RuleBase" id="RU000688"/>
    </source>
</evidence>
<dbReference type="InterPro" id="IPR017452">
    <property type="entry name" value="GPCR_Rhodpsn_7TM"/>
</dbReference>
<name>A0A8X8BJN7_POLSE</name>